<dbReference type="AlphaFoldDB" id="A0A3A1Y6U4"/>
<evidence type="ECO:0000313" key="7">
    <source>
        <dbReference type="Proteomes" id="UP000266258"/>
    </source>
</evidence>
<comment type="similarity">
    <text evidence="2 5">Belongs to the bacterial histone-like protein family.</text>
</comment>
<comment type="caution">
    <text evidence="6">The sequence shown here is derived from an EMBL/GenBank/DDBJ whole genome shotgun (WGS) entry which is preliminary data.</text>
</comment>
<dbReference type="GO" id="GO:0003677">
    <property type="term" value="F:DNA binding"/>
    <property type="evidence" value="ECO:0007669"/>
    <property type="project" value="UniProtKB-KW"/>
</dbReference>
<dbReference type="PANTHER" id="PTHR33175:SF3">
    <property type="entry name" value="DNA-BINDING PROTEIN HU-BETA"/>
    <property type="match status" value="1"/>
</dbReference>
<dbReference type="GO" id="GO:0030261">
    <property type="term" value="P:chromosome condensation"/>
    <property type="evidence" value="ECO:0007669"/>
    <property type="project" value="UniProtKB-KW"/>
</dbReference>
<evidence type="ECO:0000256" key="5">
    <source>
        <dbReference type="RuleBase" id="RU003939"/>
    </source>
</evidence>
<proteinExistence type="inferred from homology"/>
<evidence type="ECO:0000313" key="6">
    <source>
        <dbReference type="EMBL" id="RIY33026.1"/>
    </source>
</evidence>
<organism evidence="6 7">
    <name type="scientific">Psittacicella melopsittaci</name>
    <dbReference type="NCBI Taxonomy" id="2028576"/>
    <lineage>
        <taxon>Bacteria</taxon>
        <taxon>Pseudomonadati</taxon>
        <taxon>Pseudomonadota</taxon>
        <taxon>Gammaproteobacteria</taxon>
        <taxon>Pasteurellales</taxon>
        <taxon>Psittacicellaceae</taxon>
        <taxon>Psittacicella</taxon>
    </lineage>
</organism>
<keyword evidence="4" id="KW-0238">DNA-binding</keyword>
<protein>
    <submittedName>
        <fullName evidence="6">Uncharacterized protein</fullName>
    </submittedName>
</protein>
<dbReference type="SUPFAM" id="SSF47729">
    <property type="entry name" value="IHF-like DNA-binding proteins"/>
    <property type="match status" value="1"/>
</dbReference>
<gene>
    <name evidence="6" type="ORF">CJP74_03335</name>
</gene>
<name>A0A3A1Y6U4_9GAMM</name>
<dbReference type="GO" id="GO:0030527">
    <property type="term" value="F:structural constituent of chromatin"/>
    <property type="evidence" value="ECO:0007669"/>
    <property type="project" value="InterPro"/>
</dbReference>
<dbReference type="Gene3D" id="4.10.520.10">
    <property type="entry name" value="IHF-like DNA-binding proteins"/>
    <property type="match status" value="1"/>
</dbReference>
<dbReference type="Proteomes" id="UP000266258">
    <property type="component" value="Unassembled WGS sequence"/>
</dbReference>
<dbReference type="SMART" id="SM00411">
    <property type="entry name" value="BHL"/>
    <property type="match status" value="1"/>
</dbReference>
<evidence type="ECO:0000256" key="2">
    <source>
        <dbReference type="ARBA" id="ARBA00010529"/>
    </source>
</evidence>
<sequence>MSKVDLEVNDNTVDSLLTTKELVELVTENIRESDNALFSKLGKTELDATTKALLNAWSETVEEVILSGQKVRFSNFGSFSTKYYPERSFTNPLTKKEGVARAHVNVAFKPSSVLKDAISSNHVLVKAHEKLAKSKSKK</sequence>
<dbReference type="EMBL" id="NRJH01000023">
    <property type="protein sequence ID" value="RIY33026.1"/>
    <property type="molecule type" value="Genomic_DNA"/>
</dbReference>
<evidence type="ECO:0000256" key="1">
    <source>
        <dbReference type="ARBA" id="ARBA00003819"/>
    </source>
</evidence>
<accession>A0A3A1Y6U4</accession>
<evidence type="ECO:0000256" key="4">
    <source>
        <dbReference type="ARBA" id="ARBA00023125"/>
    </source>
</evidence>
<keyword evidence="3" id="KW-0226">DNA condensation</keyword>
<dbReference type="OrthoDB" id="5679189at2"/>
<reference evidence="6 7" key="1">
    <citation type="submission" date="2017-08" db="EMBL/GenBank/DDBJ databases">
        <title>Reclassification of Bisgaard taxon 37 and 44.</title>
        <authorList>
            <person name="Christensen H."/>
        </authorList>
    </citation>
    <scope>NUCLEOTIDE SEQUENCE [LARGE SCALE GENOMIC DNA]</scope>
    <source>
        <strain evidence="6 7">B96_4</strain>
    </source>
</reference>
<keyword evidence="7" id="KW-1185">Reference proteome</keyword>
<evidence type="ECO:0000256" key="3">
    <source>
        <dbReference type="ARBA" id="ARBA00023067"/>
    </source>
</evidence>
<dbReference type="RefSeq" id="WP_119496851.1">
    <property type="nucleotide sequence ID" value="NZ_NRJH01000023.1"/>
</dbReference>
<dbReference type="InterPro" id="IPR000119">
    <property type="entry name" value="Hist_DNA-bd"/>
</dbReference>
<comment type="function">
    <text evidence="1">Histone-like DNA-binding protein which is capable of wrapping DNA to stabilize it, and thus to prevent its denaturation under extreme environmental conditions.</text>
</comment>
<dbReference type="PANTHER" id="PTHR33175">
    <property type="entry name" value="DNA-BINDING PROTEIN HU"/>
    <property type="match status" value="1"/>
</dbReference>
<dbReference type="Pfam" id="PF00216">
    <property type="entry name" value="Bac_DNA_binding"/>
    <property type="match status" value="1"/>
</dbReference>
<dbReference type="GO" id="GO:0005829">
    <property type="term" value="C:cytosol"/>
    <property type="evidence" value="ECO:0007669"/>
    <property type="project" value="TreeGrafter"/>
</dbReference>
<dbReference type="InterPro" id="IPR010992">
    <property type="entry name" value="IHF-like_DNA-bd_dom_sf"/>
</dbReference>